<dbReference type="InterPro" id="IPR035959">
    <property type="entry name" value="RutC-like_sf"/>
</dbReference>
<reference evidence="2 3" key="1">
    <citation type="submission" date="2018-11" db="EMBL/GenBank/DDBJ databases">
        <title>Flavobacterium sp. nov., YIM 102701-2 draft genome.</title>
        <authorList>
            <person name="Li G."/>
            <person name="Jiang Y."/>
        </authorList>
    </citation>
    <scope>NUCLEOTIDE SEQUENCE [LARGE SCALE GENOMIC DNA]</scope>
    <source>
        <strain evidence="2 3">YIM 102701-2</strain>
    </source>
</reference>
<dbReference type="PANTHER" id="PTHR11803">
    <property type="entry name" value="2-IMINOBUTANOATE/2-IMINOPROPANOATE DEAMINASE RIDA"/>
    <property type="match status" value="1"/>
</dbReference>
<protein>
    <submittedName>
        <fullName evidence="2">RidA family protein</fullName>
    </submittedName>
</protein>
<dbReference type="RefSeq" id="WP_125018700.1">
    <property type="nucleotide sequence ID" value="NZ_RQVQ01000013.1"/>
</dbReference>
<dbReference type="AlphaFoldDB" id="A0A3P3WEH5"/>
<evidence type="ECO:0000256" key="1">
    <source>
        <dbReference type="ARBA" id="ARBA00010552"/>
    </source>
</evidence>
<comment type="similarity">
    <text evidence="1">Belongs to the RutC family.</text>
</comment>
<dbReference type="Pfam" id="PF01042">
    <property type="entry name" value="Ribonuc_L-PSP"/>
    <property type="match status" value="1"/>
</dbReference>
<organism evidence="2 3">
    <name type="scientific">Paenimyroides tangerinum</name>
    <dbReference type="NCBI Taxonomy" id="2488728"/>
    <lineage>
        <taxon>Bacteria</taxon>
        <taxon>Pseudomonadati</taxon>
        <taxon>Bacteroidota</taxon>
        <taxon>Flavobacteriia</taxon>
        <taxon>Flavobacteriales</taxon>
        <taxon>Flavobacteriaceae</taxon>
        <taxon>Paenimyroides</taxon>
    </lineage>
</organism>
<dbReference type="NCBIfam" id="TIGR00004">
    <property type="entry name" value="Rid family detoxifying hydrolase"/>
    <property type="match status" value="1"/>
</dbReference>
<evidence type="ECO:0000313" key="2">
    <source>
        <dbReference type="EMBL" id="RRJ90963.1"/>
    </source>
</evidence>
<dbReference type="Gene3D" id="3.30.1330.40">
    <property type="entry name" value="RutC-like"/>
    <property type="match status" value="1"/>
</dbReference>
<dbReference type="OrthoDB" id="9803101at2"/>
<dbReference type="SUPFAM" id="SSF55298">
    <property type="entry name" value="YjgF-like"/>
    <property type="match status" value="1"/>
</dbReference>
<comment type="caution">
    <text evidence="2">The sequence shown here is derived from an EMBL/GenBank/DDBJ whole genome shotgun (WGS) entry which is preliminary data.</text>
</comment>
<dbReference type="GO" id="GO:0019239">
    <property type="term" value="F:deaminase activity"/>
    <property type="evidence" value="ECO:0007669"/>
    <property type="project" value="TreeGrafter"/>
</dbReference>
<keyword evidence="3" id="KW-1185">Reference proteome</keyword>
<sequence>MKKIINSAKAPASIGPYNHSVAVGDLLFVSGQIPFNQATETLVTSGIQDETKQVMENLKFILTDAGFTFEQVVKATIFIRDMNNFSLINEIYGSYFNMETAPARECVQVERLPRDVNVEISVIAHK</sequence>
<name>A0A3P3WEH5_9FLAO</name>
<dbReference type="PANTHER" id="PTHR11803:SF58">
    <property type="entry name" value="PROTEIN HMF1-RELATED"/>
    <property type="match status" value="1"/>
</dbReference>
<dbReference type="Proteomes" id="UP000275719">
    <property type="component" value="Unassembled WGS sequence"/>
</dbReference>
<dbReference type="InterPro" id="IPR006175">
    <property type="entry name" value="YjgF/YER057c/UK114"/>
</dbReference>
<proteinExistence type="inferred from homology"/>
<dbReference type="FunFam" id="3.30.1330.40:FF:000001">
    <property type="entry name" value="L-PSP family endoribonuclease"/>
    <property type="match status" value="1"/>
</dbReference>
<gene>
    <name evidence="2" type="ORF">EG240_07100</name>
</gene>
<evidence type="ECO:0000313" key="3">
    <source>
        <dbReference type="Proteomes" id="UP000275719"/>
    </source>
</evidence>
<dbReference type="InterPro" id="IPR006056">
    <property type="entry name" value="RidA"/>
</dbReference>
<accession>A0A3P3WEH5</accession>
<dbReference type="GO" id="GO:0005829">
    <property type="term" value="C:cytosol"/>
    <property type="evidence" value="ECO:0007669"/>
    <property type="project" value="TreeGrafter"/>
</dbReference>
<dbReference type="EMBL" id="RQVQ01000013">
    <property type="protein sequence ID" value="RRJ90963.1"/>
    <property type="molecule type" value="Genomic_DNA"/>
</dbReference>
<dbReference type="CDD" id="cd00448">
    <property type="entry name" value="YjgF_YER057c_UK114_family"/>
    <property type="match status" value="1"/>
</dbReference>